<reference evidence="1" key="1">
    <citation type="submission" date="2020-03" db="EMBL/GenBank/DDBJ databases">
        <title>The deep terrestrial virosphere.</title>
        <authorList>
            <person name="Holmfeldt K."/>
            <person name="Nilsson E."/>
            <person name="Simone D."/>
            <person name="Lopez-Fernandez M."/>
            <person name="Wu X."/>
            <person name="de Brujin I."/>
            <person name="Lundin D."/>
            <person name="Andersson A."/>
            <person name="Bertilsson S."/>
            <person name="Dopson M."/>
        </authorList>
    </citation>
    <scope>NUCLEOTIDE SEQUENCE</scope>
    <source>
        <strain evidence="3">MM415A00710</strain>
        <strain evidence="2">MM415B01724</strain>
        <strain evidence="1">TM448A03378</strain>
        <strain evidence="4">TM448B02321</strain>
    </source>
</reference>
<gene>
    <name evidence="3" type="ORF">MM415A00710_0011</name>
    <name evidence="2" type="ORF">MM415B01724_0013</name>
    <name evidence="1" type="ORF">TM448A03378_0002</name>
    <name evidence="4" type="ORF">TM448B02321_0011</name>
</gene>
<name>A0A6H2A1D8_9ZZZZ</name>
<dbReference type="EMBL" id="MT142423">
    <property type="protein sequence ID" value="QJA80461.1"/>
    <property type="molecule type" value="Genomic_DNA"/>
</dbReference>
<protein>
    <submittedName>
        <fullName evidence="1">Uncharacterized protein</fullName>
    </submittedName>
</protein>
<dbReference type="EMBL" id="MT144902">
    <property type="protein sequence ID" value="QJI01171.1"/>
    <property type="molecule type" value="Genomic_DNA"/>
</dbReference>
<evidence type="ECO:0000313" key="1">
    <source>
        <dbReference type="EMBL" id="QJA53270.1"/>
    </source>
</evidence>
<evidence type="ECO:0000313" key="4">
    <source>
        <dbReference type="EMBL" id="QJI01171.1"/>
    </source>
</evidence>
<dbReference type="EMBL" id="MT144408">
    <property type="protein sequence ID" value="QJA53270.1"/>
    <property type="molecule type" value="Genomic_DNA"/>
</dbReference>
<proteinExistence type="predicted"/>
<evidence type="ECO:0000313" key="2">
    <source>
        <dbReference type="EMBL" id="QJA57079.1"/>
    </source>
</evidence>
<accession>A0A6H2A1D8</accession>
<evidence type="ECO:0000313" key="3">
    <source>
        <dbReference type="EMBL" id="QJA80461.1"/>
    </source>
</evidence>
<dbReference type="AlphaFoldDB" id="A0A6H2A1D8"/>
<sequence>MNEKKILFEYHITVFNDNSVNITGPIHDLYLFRRSMNDAEKAVLDFLFKNKKPNIIVPQVQVPFNIKVREN</sequence>
<organism evidence="1">
    <name type="scientific">viral metagenome</name>
    <dbReference type="NCBI Taxonomy" id="1070528"/>
    <lineage>
        <taxon>unclassified sequences</taxon>
        <taxon>metagenomes</taxon>
        <taxon>organismal metagenomes</taxon>
    </lineage>
</organism>
<dbReference type="EMBL" id="MT141253">
    <property type="protein sequence ID" value="QJA57079.1"/>
    <property type="molecule type" value="Genomic_DNA"/>
</dbReference>